<organism evidence="3 4">
    <name type="scientific">Scleromatobacter humisilvae</name>
    <dbReference type="NCBI Taxonomy" id="2897159"/>
    <lineage>
        <taxon>Bacteria</taxon>
        <taxon>Pseudomonadati</taxon>
        <taxon>Pseudomonadota</taxon>
        <taxon>Betaproteobacteria</taxon>
        <taxon>Burkholderiales</taxon>
        <taxon>Sphaerotilaceae</taxon>
        <taxon>Scleromatobacter</taxon>
    </lineage>
</organism>
<name>A0A9X2BZU3_9BURK</name>
<dbReference type="RefSeq" id="WP_275683098.1">
    <property type="nucleotide sequence ID" value="NZ_JAJLJH010000003.1"/>
</dbReference>
<evidence type="ECO:0000313" key="3">
    <source>
        <dbReference type="EMBL" id="MCK9687063.1"/>
    </source>
</evidence>
<dbReference type="Pfam" id="PF09860">
    <property type="entry name" value="DUF2087"/>
    <property type="match status" value="1"/>
</dbReference>
<feature type="region of interest" description="Disordered" evidence="1">
    <location>
        <begin position="208"/>
        <end position="232"/>
    </location>
</feature>
<comment type="caution">
    <text evidence="3">The sequence shown here is derived from an EMBL/GenBank/DDBJ whole genome shotgun (WGS) entry which is preliminary data.</text>
</comment>
<dbReference type="AlphaFoldDB" id="A0A9X2BZU3"/>
<keyword evidence="4" id="KW-1185">Reference proteome</keyword>
<feature type="domain" description="DUF2087" evidence="2">
    <location>
        <begin position="116"/>
        <end position="185"/>
    </location>
</feature>
<dbReference type="InterPro" id="IPR018656">
    <property type="entry name" value="DUF2087"/>
</dbReference>
<dbReference type="Proteomes" id="UP001139353">
    <property type="component" value="Unassembled WGS sequence"/>
</dbReference>
<dbReference type="EMBL" id="JAJLJH010000003">
    <property type="protein sequence ID" value="MCK9687063.1"/>
    <property type="molecule type" value="Genomic_DNA"/>
</dbReference>
<gene>
    <name evidence="3" type="ORF">LPC04_15225</name>
</gene>
<accession>A0A9X2BZU3</accession>
<sequence>MTRTVVPYAAPDLSALARSLERALADHQITHGRLPGHVEMMNLLARGAGKRNLQALQAEAARLPAAEAAPPPVSSDFWFDAPELLDPSTTPDPGLATPRLSERAAKTLKCFDFSGRLVRWPPKLSQQRLAMWVLWTRFDTRRVYTEAEVNQVLKAWHTWGDHATLRRELINHQFMTRKSDCSEYRKMPQWPDDEAQGLLRALRRRQAPYRLSNRPPRVLPPVAQPPSQADAN</sequence>
<protein>
    <submittedName>
        <fullName evidence="3">DUF2087 domain-containing protein</fullName>
    </submittedName>
</protein>
<proteinExistence type="predicted"/>
<reference evidence="3" key="1">
    <citation type="submission" date="2021-11" db="EMBL/GenBank/DDBJ databases">
        <title>BS-T2-15 a new species belonging to the Comamonadaceae family isolated from the soil of a French oak forest.</title>
        <authorList>
            <person name="Mieszkin S."/>
            <person name="Alain K."/>
        </authorList>
    </citation>
    <scope>NUCLEOTIDE SEQUENCE</scope>
    <source>
        <strain evidence="3">BS-T2-15</strain>
    </source>
</reference>
<evidence type="ECO:0000259" key="2">
    <source>
        <dbReference type="Pfam" id="PF09860"/>
    </source>
</evidence>
<evidence type="ECO:0000313" key="4">
    <source>
        <dbReference type="Proteomes" id="UP001139353"/>
    </source>
</evidence>
<evidence type="ECO:0000256" key="1">
    <source>
        <dbReference type="SAM" id="MobiDB-lite"/>
    </source>
</evidence>